<accession>A0A5C2SB60</accession>
<evidence type="ECO:0000313" key="2">
    <source>
        <dbReference type="Proteomes" id="UP000313359"/>
    </source>
</evidence>
<protein>
    <submittedName>
        <fullName evidence="1">Uncharacterized protein</fullName>
    </submittedName>
</protein>
<evidence type="ECO:0000313" key="1">
    <source>
        <dbReference type="EMBL" id="RPD60508.1"/>
    </source>
</evidence>
<sequence>MSRVCSRMQEARLSPAYGVLCTFFPPATSSALVRSASTMIGLSGHMFRHLRAAMLDSKRYPRSRSGVVYPAENTRSRDRFPLHPNSQLCLVKVRYPPDMRHLKAHTPLVAPCQVRTYVCHSTFKYTSPRWISCAPSLLPTRVMSPTFSFVRQVPLTPAHLSC</sequence>
<reference evidence="1" key="1">
    <citation type="journal article" date="2018" name="Genome Biol. Evol.">
        <title>Genomics and development of Lentinus tigrinus, a white-rot wood-decaying mushroom with dimorphic fruiting bodies.</title>
        <authorList>
            <person name="Wu B."/>
            <person name="Xu Z."/>
            <person name="Knudson A."/>
            <person name="Carlson A."/>
            <person name="Chen N."/>
            <person name="Kovaka S."/>
            <person name="LaButti K."/>
            <person name="Lipzen A."/>
            <person name="Pennachio C."/>
            <person name="Riley R."/>
            <person name="Schakwitz W."/>
            <person name="Umezawa K."/>
            <person name="Ohm R.A."/>
            <person name="Grigoriev I.V."/>
            <person name="Nagy L.G."/>
            <person name="Gibbons J."/>
            <person name="Hibbett D."/>
        </authorList>
    </citation>
    <scope>NUCLEOTIDE SEQUENCE [LARGE SCALE GENOMIC DNA]</scope>
    <source>
        <strain evidence="1">ALCF2SS1-6</strain>
    </source>
</reference>
<gene>
    <name evidence="1" type="ORF">L227DRAFT_88643</name>
</gene>
<keyword evidence="2" id="KW-1185">Reference proteome</keyword>
<proteinExistence type="predicted"/>
<dbReference type="EMBL" id="ML122265">
    <property type="protein sequence ID" value="RPD60508.1"/>
    <property type="molecule type" value="Genomic_DNA"/>
</dbReference>
<name>A0A5C2SB60_9APHY</name>
<dbReference type="Proteomes" id="UP000313359">
    <property type="component" value="Unassembled WGS sequence"/>
</dbReference>
<dbReference type="AlphaFoldDB" id="A0A5C2SB60"/>
<organism evidence="1 2">
    <name type="scientific">Lentinus tigrinus ALCF2SS1-6</name>
    <dbReference type="NCBI Taxonomy" id="1328759"/>
    <lineage>
        <taxon>Eukaryota</taxon>
        <taxon>Fungi</taxon>
        <taxon>Dikarya</taxon>
        <taxon>Basidiomycota</taxon>
        <taxon>Agaricomycotina</taxon>
        <taxon>Agaricomycetes</taxon>
        <taxon>Polyporales</taxon>
        <taxon>Polyporaceae</taxon>
        <taxon>Lentinus</taxon>
    </lineage>
</organism>